<organism evidence="2 3">
    <name type="scientific">Ceutorhynchus assimilis</name>
    <name type="common">cabbage seed weevil</name>
    <dbReference type="NCBI Taxonomy" id="467358"/>
    <lineage>
        <taxon>Eukaryota</taxon>
        <taxon>Metazoa</taxon>
        <taxon>Ecdysozoa</taxon>
        <taxon>Arthropoda</taxon>
        <taxon>Hexapoda</taxon>
        <taxon>Insecta</taxon>
        <taxon>Pterygota</taxon>
        <taxon>Neoptera</taxon>
        <taxon>Endopterygota</taxon>
        <taxon>Coleoptera</taxon>
        <taxon>Polyphaga</taxon>
        <taxon>Cucujiformia</taxon>
        <taxon>Curculionidae</taxon>
        <taxon>Ceutorhynchinae</taxon>
        <taxon>Ceutorhynchus</taxon>
    </lineage>
</organism>
<sequence length="566" mass="64944">MDGKNEPWSDDERNLLWLLSHEYGLSECLQLKTWNQIKTKDERFAPLSKRSPDACKTELKYLFGSRVFLKAAKVEYAKFYVYERLAHGKRKRKIVAPKKHHKSSESDYKAIEPTASDVTEIEPELETEEVFEENVFGPTTASDDSDVNDYPKNADLHVEEGVSYESNSSDSEFQVATPPSFPEPDMLDMREPYTLKNLTDGVSYTCDIDSIAVVTNRLSQHCVDLTMTFSVDARRAYPTKNLKIVNNLLGHEESKWFEFKLGLINSGNYLNVLFQRDRETNIGEARKIFVIRFLQRAINSLPSNSKTSVHGSGLRRWGIKKRCVIYGSDWPLIAKRLDSLMESEEGMKILHFRHVHFYQARHGMLLEDANRASSMVRSMISSVSNENVIGIQAHKAITIKADDGGAVFVSHKALRKHANWKSLNMPEPAYLAGHGHFYGNLRGYRNVSYIQSYDPEAHLYIDREYVDAATYLIGRGLTKCTKRLLSIIKARTGSYLVSIVHALEILQQFGHRSRLEVVETFRNVEDFFDTYSSHEKFVKSCEIVARDFIDQFSTINLSKSRVWMLR</sequence>
<accession>A0A9N9MVC5</accession>
<feature type="region of interest" description="Disordered" evidence="1">
    <location>
        <begin position="167"/>
        <end position="187"/>
    </location>
</feature>
<name>A0A9N9MVC5_9CUCU</name>
<dbReference type="Proteomes" id="UP001152799">
    <property type="component" value="Chromosome 8"/>
</dbReference>
<keyword evidence="3" id="KW-1185">Reference proteome</keyword>
<evidence type="ECO:0000313" key="3">
    <source>
        <dbReference type="Proteomes" id="UP001152799"/>
    </source>
</evidence>
<reference evidence="2" key="1">
    <citation type="submission" date="2022-01" db="EMBL/GenBank/DDBJ databases">
        <authorList>
            <person name="King R."/>
        </authorList>
    </citation>
    <scope>NUCLEOTIDE SEQUENCE</scope>
</reference>
<evidence type="ECO:0000256" key="1">
    <source>
        <dbReference type="SAM" id="MobiDB-lite"/>
    </source>
</evidence>
<protein>
    <submittedName>
        <fullName evidence="2">Uncharacterized protein</fullName>
    </submittedName>
</protein>
<dbReference type="EMBL" id="OU892284">
    <property type="protein sequence ID" value="CAG9772278.1"/>
    <property type="molecule type" value="Genomic_DNA"/>
</dbReference>
<dbReference type="AlphaFoldDB" id="A0A9N9MVC5"/>
<proteinExistence type="predicted"/>
<evidence type="ECO:0000313" key="2">
    <source>
        <dbReference type="EMBL" id="CAG9772278.1"/>
    </source>
</evidence>
<gene>
    <name evidence="2" type="ORF">CEUTPL_LOCUS12696</name>
</gene>